<dbReference type="Gene3D" id="3.40.1410.10">
    <property type="entry name" value="Chorismate lyase-like"/>
    <property type="match status" value="1"/>
</dbReference>
<evidence type="ECO:0000256" key="1">
    <source>
        <dbReference type="ARBA" id="ARBA00023015"/>
    </source>
</evidence>
<dbReference type="GO" id="GO:0003677">
    <property type="term" value="F:DNA binding"/>
    <property type="evidence" value="ECO:0007669"/>
    <property type="project" value="UniProtKB-KW"/>
</dbReference>
<accession>A0A7H0JXL3</accession>
<evidence type="ECO:0000313" key="6">
    <source>
        <dbReference type="EMBL" id="QNP89779.1"/>
    </source>
</evidence>
<keyword evidence="3" id="KW-0804">Transcription</keyword>
<evidence type="ECO:0000256" key="3">
    <source>
        <dbReference type="ARBA" id="ARBA00023163"/>
    </source>
</evidence>
<dbReference type="SUPFAM" id="SSF64288">
    <property type="entry name" value="Chorismate lyase-like"/>
    <property type="match status" value="1"/>
</dbReference>
<dbReference type="EMBL" id="JACMYE010000001">
    <property type="protein sequence ID" value="MBC3177778.1"/>
    <property type="molecule type" value="Genomic_DNA"/>
</dbReference>
<evidence type="ECO:0000259" key="4">
    <source>
        <dbReference type="PROSITE" id="PS50949"/>
    </source>
</evidence>
<dbReference type="PROSITE" id="PS50949">
    <property type="entry name" value="HTH_GNTR"/>
    <property type="match status" value="1"/>
</dbReference>
<dbReference type="PANTHER" id="PTHR44846">
    <property type="entry name" value="MANNOSYL-D-GLYCERATE TRANSPORT/METABOLISM SYSTEM REPRESSOR MNGR-RELATED"/>
    <property type="match status" value="1"/>
</dbReference>
<sequence>MAQLPTGPLRRPQQHEEIADYLRDEIFAGHIPAGESLPSEVELCEQFNTSRGPVRQAVATLRAEGLLSSGRGRRSLVLSNTRTETFEEILSTTSWLYRMGKNPGEVLERRGLVLADDDVADKMQREPGSNVYVLDRVRTSDDEPLVAEVMYFDPSLAEVIDTVDTSDQSIHRELIRAGADFNNLSRAFSVERADANLAAKLGIEENDPLVVVELKALTHNGNVLEYAVHIFRADKVTFGLNNVRGHSSPLWFQVDSSIH</sequence>
<dbReference type="EMBL" id="CP061032">
    <property type="protein sequence ID" value="QNP89779.1"/>
    <property type="molecule type" value="Genomic_DNA"/>
</dbReference>
<dbReference type="InterPro" id="IPR011663">
    <property type="entry name" value="UTRA"/>
</dbReference>
<dbReference type="CDD" id="cd07377">
    <property type="entry name" value="WHTH_GntR"/>
    <property type="match status" value="1"/>
</dbReference>
<name>A0A7H0JXL3_9CORY</name>
<dbReference type="SMART" id="SM00345">
    <property type="entry name" value="HTH_GNTR"/>
    <property type="match status" value="1"/>
</dbReference>
<dbReference type="SUPFAM" id="SSF46785">
    <property type="entry name" value="Winged helix' DNA-binding domain"/>
    <property type="match status" value="1"/>
</dbReference>
<proteinExistence type="predicted"/>
<keyword evidence="1" id="KW-0805">Transcription regulation</keyword>
<reference evidence="7 8" key="1">
    <citation type="submission" date="2020-08" db="EMBL/GenBank/DDBJ databases">
        <title>novel species in genus Corynebacterium.</title>
        <authorList>
            <person name="Zhang G."/>
        </authorList>
    </citation>
    <scope>NUCLEOTIDE SEQUENCE [LARGE SCALE GENOMIC DNA]</scope>
    <source>
        <strain evidence="7 8">zg-917</strain>
        <strain evidence="6">Zg-917</strain>
    </source>
</reference>
<dbReference type="PRINTS" id="PR00035">
    <property type="entry name" value="HTHGNTR"/>
</dbReference>
<dbReference type="AlphaFoldDB" id="A0A7H0JXL3"/>
<dbReference type="GO" id="GO:0003700">
    <property type="term" value="F:DNA-binding transcription factor activity"/>
    <property type="evidence" value="ECO:0007669"/>
    <property type="project" value="InterPro"/>
</dbReference>
<dbReference type="Proteomes" id="UP000642876">
    <property type="component" value="Unassembled WGS sequence"/>
</dbReference>
<dbReference type="PANTHER" id="PTHR44846:SF1">
    <property type="entry name" value="MANNOSYL-D-GLYCERATE TRANSPORT_METABOLISM SYSTEM REPRESSOR MNGR-RELATED"/>
    <property type="match status" value="1"/>
</dbReference>
<dbReference type="InterPro" id="IPR028978">
    <property type="entry name" value="Chorismate_lyase_/UTRA_dom_sf"/>
</dbReference>
<dbReference type="Pfam" id="PF00392">
    <property type="entry name" value="GntR"/>
    <property type="match status" value="1"/>
</dbReference>
<keyword evidence="8" id="KW-1185">Reference proteome</keyword>
<dbReference type="Pfam" id="PF07702">
    <property type="entry name" value="UTRA"/>
    <property type="match status" value="1"/>
</dbReference>
<dbReference type="Gene3D" id="1.10.10.10">
    <property type="entry name" value="Winged helix-like DNA-binding domain superfamily/Winged helix DNA-binding domain"/>
    <property type="match status" value="1"/>
</dbReference>
<organism evidence="6 7">
    <name type="scientific">Corynebacterium lujinxingii</name>
    <dbReference type="NCBI Taxonomy" id="2763010"/>
    <lineage>
        <taxon>Bacteria</taxon>
        <taxon>Bacillati</taxon>
        <taxon>Actinomycetota</taxon>
        <taxon>Actinomycetes</taxon>
        <taxon>Mycobacteriales</taxon>
        <taxon>Corynebacteriaceae</taxon>
        <taxon>Corynebacterium</taxon>
    </lineage>
</organism>
<dbReference type="InterPro" id="IPR036388">
    <property type="entry name" value="WH-like_DNA-bd_sf"/>
</dbReference>
<dbReference type="KEGG" id="cluj:IAU68_08810"/>
<dbReference type="SMART" id="SM00866">
    <property type="entry name" value="UTRA"/>
    <property type="match status" value="1"/>
</dbReference>
<dbReference type="InterPro" id="IPR000524">
    <property type="entry name" value="Tscrpt_reg_HTH_GntR"/>
</dbReference>
<evidence type="ECO:0000313" key="5">
    <source>
        <dbReference type="EMBL" id="MBC3177778.1"/>
    </source>
</evidence>
<protein>
    <submittedName>
        <fullName evidence="6">GntR family transcriptional regulator</fullName>
    </submittedName>
</protein>
<keyword evidence="2" id="KW-0238">DNA-binding</keyword>
<dbReference type="Proteomes" id="UP000516235">
    <property type="component" value="Chromosome"/>
</dbReference>
<dbReference type="InterPro" id="IPR050679">
    <property type="entry name" value="Bact_HTH_transcr_reg"/>
</dbReference>
<gene>
    <name evidence="5" type="ORF">H7348_00390</name>
    <name evidence="6" type="ORF">IAU68_08810</name>
</gene>
<evidence type="ECO:0000313" key="7">
    <source>
        <dbReference type="Proteomes" id="UP000516235"/>
    </source>
</evidence>
<dbReference type="RefSeq" id="WP_171192921.1">
    <property type="nucleotide sequence ID" value="NZ_CP061032.1"/>
</dbReference>
<evidence type="ECO:0000313" key="8">
    <source>
        <dbReference type="Proteomes" id="UP000642876"/>
    </source>
</evidence>
<dbReference type="GO" id="GO:0045892">
    <property type="term" value="P:negative regulation of DNA-templated transcription"/>
    <property type="evidence" value="ECO:0007669"/>
    <property type="project" value="TreeGrafter"/>
</dbReference>
<dbReference type="InterPro" id="IPR036390">
    <property type="entry name" value="WH_DNA-bd_sf"/>
</dbReference>
<evidence type="ECO:0000256" key="2">
    <source>
        <dbReference type="ARBA" id="ARBA00023125"/>
    </source>
</evidence>
<feature type="domain" description="HTH gntR-type" evidence="4">
    <location>
        <begin position="12"/>
        <end position="80"/>
    </location>
</feature>